<name>A0A8S5LV50_9CAUD</name>
<sequence>MIKLSDFELNSLIDIYQDALDTLTKARDEYWHSEEDLVRFDKNISALDSRIELLSRELNTL</sequence>
<proteinExistence type="predicted"/>
<reference evidence="1" key="1">
    <citation type="journal article" date="2021" name="Proc. Natl. Acad. Sci. U.S.A.">
        <title>A Catalog of Tens of Thousands of Viruses from Human Metagenomes Reveals Hidden Associations with Chronic Diseases.</title>
        <authorList>
            <person name="Tisza M.J."/>
            <person name="Buck C.B."/>
        </authorList>
    </citation>
    <scope>NUCLEOTIDE SEQUENCE</scope>
    <source>
        <strain evidence="1">CtMsr1</strain>
    </source>
</reference>
<evidence type="ECO:0000313" key="1">
    <source>
        <dbReference type="EMBL" id="DAD73770.1"/>
    </source>
</evidence>
<accession>A0A8S5LV50</accession>
<protein>
    <submittedName>
        <fullName evidence="1">Uncharacterized protein</fullName>
    </submittedName>
</protein>
<dbReference type="EMBL" id="BK014744">
    <property type="protein sequence ID" value="DAD73770.1"/>
    <property type="molecule type" value="Genomic_DNA"/>
</dbReference>
<organism evidence="1">
    <name type="scientific">Siphoviridae sp. ctMsr1</name>
    <dbReference type="NCBI Taxonomy" id="2826264"/>
    <lineage>
        <taxon>Viruses</taxon>
        <taxon>Duplodnaviria</taxon>
        <taxon>Heunggongvirae</taxon>
        <taxon>Uroviricota</taxon>
        <taxon>Caudoviricetes</taxon>
    </lineage>
</organism>